<dbReference type="Pfam" id="PF20253">
    <property type="entry name" value="DUF6604"/>
    <property type="match status" value="1"/>
</dbReference>
<reference evidence="3" key="2">
    <citation type="submission" date="2020-11" db="EMBL/GenBank/DDBJ databases">
        <title>Whole genome sequencing of Colletotrichum sp.</title>
        <authorList>
            <person name="Li H."/>
        </authorList>
    </citation>
    <scope>NUCLEOTIDE SEQUENCE</scope>
    <source>
        <strain evidence="3">CkLH20</strain>
    </source>
</reference>
<dbReference type="GeneID" id="62162433"/>
<feature type="compositionally biased region" description="Basic residues" evidence="1">
    <location>
        <begin position="117"/>
        <end position="127"/>
    </location>
</feature>
<feature type="region of interest" description="Disordered" evidence="1">
    <location>
        <begin position="1"/>
        <end position="33"/>
    </location>
</feature>
<evidence type="ECO:0000259" key="2">
    <source>
        <dbReference type="Pfam" id="PF20253"/>
    </source>
</evidence>
<evidence type="ECO:0000313" key="4">
    <source>
        <dbReference type="Proteomes" id="UP000781932"/>
    </source>
</evidence>
<feature type="region of interest" description="Disordered" evidence="1">
    <location>
        <begin position="91"/>
        <end position="134"/>
    </location>
</feature>
<gene>
    <name evidence="3" type="ORF">CkaCkLH20_06642</name>
</gene>
<feature type="compositionally biased region" description="Low complexity" evidence="1">
    <location>
        <begin position="1"/>
        <end position="17"/>
    </location>
</feature>
<comment type="caution">
    <text evidence="3">The sequence shown here is derived from an EMBL/GenBank/DDBJ whole genome shotgun (WGS) entry which is preliminary data.</text>
</comment>
<evidence type="ECO:0000256" key="1">
    <source>
        <dbReference type="SAM" id="MobiDB-lite"/>
    </source>
</evidence>
<dbReference type="AlphaFoldDB" id="A0A9P6IBQ6"/>
<dbReference type="OrthoDB" id="5238236at2759"/>
<organism evidence="3 4">
    <name type="scientific">Colletotrichum karsti</name>
    <dbReference type="NCBI Taxonomy" id="1095194"/>
    <lineage>
        <taxon>Eukaryota</taxon>
        <taxon>Fungi</taxon>
        <taxon>Dikarya</taxon>
        <taxon>Ascomycota</taxon>
        <taxon>Pezizomycotina</taxon>
        <taxon>Sordariomycetes</taxon>
        <taxon>Hypocreomycetidae</taxon>
        <taxon>Glomerellales</taxon>
        <taxon>Glomerellaceae</taxon>
        <taxon>Colletotrichum</taxon>
        <taxon>Colletotrichum boninense species complex</taxon>
    </lineage>
</organism>
<dbReference type="PANTHER" id="PTHR38795:SF1">
    <property type="entry name" value="DUF6604 DOMAIN-CONTAINING PROTEIN"/>
    <property type="match status" value="1"/>
</dbReference>
<proteinExistence type="predicted"/>
<dbReference type="Proteomes" id="UP000781932">
    <property type="component" value="Unassembled WGS sequence"/>
</dbReference>
<keyword evidence="4" id="KW-1185">Reference proteome</keyword>
<sequence length="622" mass="70210">MVVQEQPKPTAQTMQPTQPQPNPNALSKEEREKEEKKSWSCLFFKQVEVMLPAPLLSTYQRYKQDTDIVASWLATTAKSCGYPTDLLSEVAARSAPSADPATGDTPRQPKAKDKGKTNGKGKKKKPAKKNDAAPAVPKRYTVAVKEFVPLAEFISTKKQAKVPDAFVSALNRVIALRAQFSAKLSEHGAKRNVVSDLKHNYFLGILDKVREVLRPRMTADGARASNEGLDHLSNRFAGLSVFEPSQAFLDAPDIEIPRPDPNVIYEAEAGDSTEDAIFFFQLLWRDLYDIRMCIRVLWRKYMEGYGINEVDLVAVAIATNTALDLARHMINDVFSEFKGREEVFYKTLKEQAILTHYREQANPENSYFGLTKNPDAAELKHNAGSWSFVNAYNMLAEILPALSTEGEPIGPILPRNEADEPGMENSWYAAHHGHLKAMLEDLLVVIKSVQDWPVEDNLLRGFKEALETRKIPFHFVFSAQLHLDIIWRFGLDVGSTHLIDQFLNKMRAMKDLVQDYIAINTELGTLESMGPYDMNARQVGKDSQRMLDDPIFEARLQEVPKKSRAQAKAKLEKHRLLKRNPVLCGLITYRHMMLLYKDGIALANATRSIVAAYHLYHAVTRE</sequence>
<name>A0A9P6IBQ6_9PEZI</name>
<reference evidence="3" key="1">
    <citation type="submission" date="2020-03" db="EMBL/GenBank/DDBJ databases">
        <authorList>
            <person name="He L."/>
        </authorList>
    </citation>
    <scope>NUCLEOTIDE SEQUENCE</scope>
    <source>
        <strain evidence="3">CkLH20</strain>
    </source>
</reference>
<accession>A0A9P6IBQ6</accession>
<dbReference type="EMBL" id="JAATWM020000020">
    <property type="protein sequence ID" value="KAF9875710.1"/>
    <property type="molecule type" value="Genomic_DNA"/>
</dbReference>
<protein>
    <recommendedName>
        <fullName evidence="2">DUF6604 domain-containing protein</fullName>
    </recommendedName>
</protein>
<dbReference type="RefSeq" id="XP_038745171.1">
    <property type="nucleotide sequence ID" value="XM_038889359.1"/>
</dbReference>
<feature type="domain" description="DUF6604" evidence="2">
    <location>
        <begin position="60"/>
        <end position="334"/>
    </location>
</feature>
<dbReference type="InterPro" id="IPR046539">
    <property type="entry name" value="DUF6604"/>
</dbReference>
<evidence type="ECO:0000313" key="3">
    <source>
        <dbReference type="EMBL" id="KAF9875710.1"/>
    </source>
</evidence>
<dbReference type="PANTHER" id="PTHR38795">
    <property type="entry name" value="DUF6604 DOMAIN-CONTAINING PROTEIN"/>
    <property type="match status" value="1"/>
</dbReference>